<name>A0A420BGP3_SPHD1</name>
<gene>
    <name evidence="10" type="ORF">DFQ12_0741</name>
</gene>
<reference evidence="10 11" key="1">
    <citation type="submission" date="2018-09" db="EMBL/GenBank/DDBJ databases">
        <title>Genomic Encyclopedia of Type Strains, Phase III (KMG-III): the genomes of soil and plant-associated and newly described type strains.</title>
        <authorList>
            <person name="Whitman W."/>
        </authorList>
    </citation>
    <scope>NUCLEOTIDE SEQUENCE [LARGE SCALE GENOMIC DNA]</scope>
    <source>
        <strain evidence="10 11">CECT 7938</strain>
    </source>
</reference>
<feature type="signal peptide" evidence="7">
    <location>
        <begin position="1"/>
        <end position="17"/>
    </location>
</feature>
<dbReference type="InterPro" id="IPR011990">
    <property type="entry name" value="TPR-like_helical_dom_sf"/>
</dbReference>
<accession>A0A420BGP3</accession>
<dbReference type="InterPro" id="IPR012944">
    <property type="entry name" value="SusD_RagB_dom"/>
</dbReference>
<dbReference type="InterPro" id="IPR033985">
    <property type="entry name" value="SusD-like_N"/>
</dbReference>
<proteinExistence type="inferred from homology"/>
<evidence type="ECO:0000313" key="11">
    <source>
        <dbReference type="Proteomes" id="UP000286246"/>
    </source>
</evidence>
<comment type="subcellular location">
    <subcellularLocation>
        <location evidence="1">Cell outer membrane</location>
    </subcellularLocation>
</comment>
<dbReference type="PROSITE" id="PS50005">
    <property type="entry name" value="TPR"/>
    <property type="match status" value="1"/>
</dbReference>
<dbReference type="InterPro" id="IPR019734">
    <property type="entry name" value="TPR_rpt"/>
</dbReference>
<evidence type="ECO:0000256" key="1">
    <source>
        <dbReference type="ARBA" id="ARBA00004442"/>
    </source>
</evidence>
<dbReference type="Pfam" id="PF14322">
    <property type="entry name" value="SusD-like_3"/>
    <property type="match status" value="1"/>
</dbReference>
<keyword evidence="5" id="KW-0998">Cell outer membrane</keyword>
<evidence type="ECO:0000256" key="2">
    <source>
        <dbReference type="ARBA" id="ARBA00006275"/>
    </source>
</evidence>
<evidence type="ECO:0000256" key="5">
    <source>
        <dbReference type="ARBA" id="ARBA00023237"/>
    </source>
</evidence>
<comment type="similarity">
    <text evidence="2">Belongs to the SusD family.</text>
</comment>
<evidence type="ECO:0000256" key="6">
    <source>
        <dbReference type="PROSITE-ProRule" id="PRU00339"/>
    </source>
</evidence>
<feature type="domain" description="RagB/SusD" evidence="8">
    <location>
        <begin position="281"/>
        <end position="406"/>
    </location>
</feature>
<keyword evidence="6" id="KW-0802">TPR repeat</keyword>
<dbReference type="EMBL" id="RAPY01000001">
    <property type="protein sequence ID" value="RKE55901.1"/>
    <property type="molecule type" value="Genomic_DNA"/>
</dbReference>
<keyword evidence="11" id="KW-1185">Reference proteome</keyword>
<dbReference type="AlphaFoldDB" id="A0A420BGP3"/>
<dbReference type="RefSeq" id="WP_120257633.1">
    <property type="nucleotide sequence ID" value="NZ_RAPY01000001.1"/>
</dbReference>
<evidence type="ECO:0000313" key="10">
    <source>
        <dbReference type="EMBL" id="RKE55901.1"/>
    </source>
</evidence>
<sequence length="452" mass="50843">MKTLYFSIGMFTMMMLAACSNFLEEKPDIKMVIPKSLNDAELLLNDYSTMNAAYPAVGECGTDEYYVTAETFDGMMTVDQRNAYIWKDEPYFDVTQWQGPYKTVFNANQALEIISKLGEEAKGEKGQQLSGIAHFFRAFAFQQLTEVFAPPYNAATASTEMGIPLRLDPGIDAPSERANLKQSYEQIIADYKIAASLLPPKEAIPGRPSVASAYASLARAYLYMAEYEKAYQYADSSLQLHADLLDFNDLNTGVELPIGRFNSEVLFAAIANNAGPMSLNNGLVDSNLYASYADNDLRKQLYFRNNDYPKDSYSFKGNYDQSLATLFVGLTTSEIYLIKAECATRIGKVKEALAALNALLKNRFDKNSFTAVIQTDAKILLSTILQERQKELLFRGRRWSDLKRLNLDPRFQKTIQRNIQGLTYSLAPDSRKYAFRLPEPAVLIGKIPQNLR</sequence>
<dbReference type="Gene3D" id="1.25.40.390">
    <property type="match status" value="1"/>
</dbReference>
<comment type="caution">
    <text evidence="10">The sequence shown here is derived from an EMBL/GenBank/DDBJ whole genome shotgun (WGS) entry which is preliminary data.</text>
</comment>
<evidence type="ECO:0000259" key="9">
    <source>
        <dbReference type="Pfam" id="PF14322"/>
    </source>
</evidence>
<feature type="repeat" description="TPR" evidence="6">
    <location>
        <begin position="211"/>
        <end position="244"/>
    </location>
</feature>
<dbReference type="PROSITE" id="PS51257">
    <property type="entry name" value="PROKAR_LIPOPROTEIN"/>
    <property type="match status" value="1"/>
</dbReference>
<organism evidence="10 11">
    <name type="scientific">Sphingobacterium detergens</name>
    <dbReference type="NCBI Taxonomy" id="1145106"/>
    <lineage>
        <taxon>Bacteria</taxon>
        <taxon>Pseudomonadati</taxon>
        <taxon>Bacteroidota</taxon>
        <taxon>Sphingobacteriia</taxon>
        <taxon>Sphingobacteriales</taxon>
        <taxon>Sphingobacteriaceae</taxon>
        <taxon>Sphingobacterium</taxon>
    </lineage>
</organism>
<evidence type="ECO:0000256" key="3">
    <source>
        <dbReference type="ARBA" id="ARBA00022729"/>
    </source>
</evidence>
<evidence type="ECO:0000256" key="7">
    <source>
        <dbReference type="SAM" id="SignalP"/>
    </source>
</evidence>
<feature type="chain" id="PRO_5019405290" evidence="7">
    <location>
        <begin position="18"/>
        <end position="452"/>
    </location>
</feature>
<dbReference type="GO" id="GO:0009279">
    <property type="term" value="C:cell outer membrane"/>
    <property type="evidence" value="ECO:0007669"/>
    <property type="project" value="UniProtKB-SubCell"/>
</dbReference>
<protein>
    <submittedName>
        <fullName evidence="10">SusD-like starch-binding protein associating with outer membrane</fullName>
    </submittedName>
</protein>
<dbReference type="Proteomes" id="UP000286246">
    <property type="component" value="Unassembled WGS sequence"/>
</dbReference>
<evidence type="ECO:0000256" key="4">
    <source>
        <dbReference type="ARBA" id="ARBA00023136"/>
    </source>
</evidence>
<feature type="domain" description="SusD-like N-terminal" evidence="9">
    <location>
        <begin position="21"/>
        <end position="222"/>
    </location>
</feature>
<evidence type="ECO:0000259" key="8">
    <source>
        <dbReference type="Pfam" id="PF07980"/>
    </source>
</evidence>
<dbReference type="Pfam" id="PF07980">
    <property type="entry name" value="SusD_RagB"/>
    <property type="match status" value="1"/>
</dbReference>
<dbReference type="OrthoDB" id="653598at2"/>
<dbReference type="SUPFAM" id="SSF48452">
    <property type="entry name" value="TPR-like"/>
    <property type="match status" value="1"/>
</dbReference>
<keyword evidence="3 7" id="KW-0732">Signal</keyword>
<keyword evidence="4" id="KW-0472">Membrane</keyword>